<evidence type="ECO:0000256" key="1">
    <source>
        <dbReference type="ARBA" id="ARBA00004651"/>
    </source>
</evidence>
<dbReference type="InterPro" id="IPR050366">
    <property type="entry name" value="BP-dependent_transpt_permease"/>
</dbReference>
<evidence type="ECO:0000256" key="2">
    <source>
        <dbReference type="ARBA" id="ARBA00022448"/>
    </source>
</evidence>
<dbReference type="EMBL" id="MCGI01000007">
    <property type="protein sequence ID" value="ODM04745.1"/>
    <property type="molecule type" value="Genomic_DNA"/>
</dbReference>
<gene>
    <name evidence="9" type="primary">gsiD_7</name>
    <name evidence="9" type="ORF">BEH84_05808</name>
</gene>
<protein>
    <submittedName>
        <fullName evidence="9">Glutathione transport system permease protein GsiD</fullName>
    </submittedName>
</protein>
<keyword evidence="5 7" id="KW-1133">Transmembrane helix</keyword>
<evidence type="ECO:0000256" key="3">
    <source>
        <dbReference type="ARBA" id="ARBA00022475"/>
    </source>
</evidence>
<comment type="subcellular location">
    <subcellularLocation>
        <location evidence="1 7">Cell membrane</location>
        <topology evidence="1 7">Multi-pass membrane protein</topology>
    </subcellularLocation>
</comment>
<evidence type="ECO:0000313" key="9">
    <source>
        <dbReference type="EMBL" id="ODM04745.1"/>
    </source>
</evidence>
<dbReference type="PROSITE" id="PS50928">
    <property type="entry name" value="ABC_TM1"/>
    <property type="match status" value="1"/>
</dbReference>
<dbReference type="Proteomes" id="UP000095003">
    <property type="component" value="Unassembled WGS sequence"/>
</dbReference>
<evidence type="ECO:0000256" key="7">
    <source>
        <dbReference type="RuleBase" id="RU363032"/>
    </source>
</evidence>
<dbReference type="PATRIC" id="fig|1432052.3.peg.6419"/>
<dbReference type="GO" id="GO:0005886">
    <property type="term" value="C:plasma membrane"/>
    <property type="evidence" value="ECO:0007669"/>
    <property type="project" value="UniProtKB-SubCell"/>
</dbReference>
<evidence type="ECO:0000256" key="5">
    <source>
        <dbReference type="ARBA" id="ARBA00022989"/>
    </source>
</evidence>
<comment type="caution">
    <text evidence="9">The sequence shown here is derived from an EMBL/GenBank/DDBJ whole genome shotgun (WGS) entry which is preliminary data.</text>
</comment>
<feature type="transmembrane region" description="Helical" evidence="7">
    <location>
        <begin position="37"/>
        <end position="58"/>
    </location>
</feature>
<evidence type="ECO:0000313" key="10">
    <source>
        <dbReference type="Proteomes" id="UP000095003"/>
    </source>
</evidence>
<reference evidence="9 10" key="1">
    <citation type="submission" date="2016-07" db="EMBL/GenBank/DDBJ databases">
        <title>Characterization of isolates of Eisenbergiella tayi derived from blood cultures, using whole genome sequencing.</title>
        <authorList>
            <person name="Burdz T."/>
            <person name="Wiebe D."/>
            <person name="Huynh C."/>
            <person name="Bernard K."/>
        </authorList>
    </citation>
    <scope>NUCLEOTIDE SEQUENCE [LARGE SCALE GENOMIC DNA]</scope>
    <source>
        <strain evidence="9 10">NML 120489</strain>
    </source>
</reference>
<dbReference type="SUPFAM" id="SSF161098">
    <property type="entry name" value="MetI-like"/>
    <property type="match status" value="1"/>
</dbReference>
<proteinExistence type="inferred from homology"/>
<dbReference type="InterPro" id="IPR035906">
    <property type="entry name" value="MetI-like_sf"/>
</dbReference>
<keyword evidence="2 7" id="KW-0813">Transport</keyword>
<dbReference type="RefSeq" id="WP_069159231.1">
    <property type="nucleotide sequence ID" value="NZ_JBKXXQ010000016.1"/>
</dbReference>
<evidence type="ECO:0000256" key="4">
    <source>
        <dbReference type="ARBA" id="ARBA00022692"/>
    </source>
</evidence>
<dbReference type="Pfam" id="PF00528">
    <property type="entry name" value="BPD_transp_1"/>
    <property type="match status" value="1"/>
</dbReference>
<comment type="similarity">
    <text evidence="7">Belongs to the binding-protein-dependent transport system permease family.</text>
</comment>
<name>A0A1E3A7K6_9FIRM</name>
<organism evidence="9 10">
    <name type="scientific">Eisenbergiella tayi</name>
    <dbReference type="NCBI Taxonomy" id="1432052"/>
    <lineage>
        <taxon>Bacteria</taxon>
        <taxon>Bacillati</taxon>
        <taxon>Bacillota</taxon>
        <taxon>Clostridia</taxon>
        <taxon>Lachnospirales</taxon>
        <taxon>Lachnospiraceae</taxon>
        <taxon>Eisenbergiella</taxon>
    </lineage>
</organism>
<evidence type="ECO:0000259" key="8">
    <source>
        <dbReference type="PROSITE" id="PS50928"/>
    </source>
</evidence>
<feature type="domain" description="ABC transmembrane type-1" evidence="8">
    <location>
        <begin position="97"/>
        <end position="286"/>
    </location>
</feature>
<dbReference type="InterPro" id="IPR000515">
    <property type="entry name" value="MetI-like"/>
</dbReference>
<sequence length="299" mass="32872">MNKIQTKTLRNATKRVESYKPGSLKYILYKIRTTPTAMIGTCFIIGLFIFSFISPYVLKNNYLTINFKLQNATPSLEHIFGCDEIGRDIFSRVIYGARYTMSIGIFTTGIACVLGGMLGAVAGYFGGYTDNIIMRILDVFQSFPGILLSIAISAALGPGFWKIIFALGISSIPGYARMMRASIMRIRDSEYIEAEQSINCPTYKIILKHIIPNAMSPLIVQAAMGIATAGLAASALSFLGFGIQAPTPEWGSMLSSARNYIRDYPHLCILPGMFIMATVVSYNMIGDTVRDALDPKLKD</sequence>
<feature type="transmembrane region" description="Helical" evidence="7">
    <location>
        <begin position="103"/>
        <end position="125"/>
    </location>
</feature>
<keyword evidence="3" id="KW-1003">Cell membrane</keyword>
<dbReference type="PANTHER" id="PTHR43386">
    <property type="entry name" value="OLIGOPEPTIDE TRANSPORT SYSTEM PERMEASE PROTEIN APPC"/>
    <property type="match status" value="1"/>
</dbReference>
<dbReference type="PANTHER" id="PTHR43386:SF1">
    <property type="entry name" value="D,D-DIPEPTIDE TRANSPORT SYSTEM PERMEASE PROTEIN DDPC-RELATED"/>
    <property type="match status" value="1"/>
</dbReference>
<feature type="transmembrane region" description="Helical" evidence="7">
    <location>
        <begin position="218"/>
        <end position="244"/>
    </location>
</feature>
<keyword evidence="4 7" id="KW-0812">Transmembrane</keyword>
<accession>A0A1E3A7K6</accession>
<evidence type="ECO:0000256" key="6">
    <source>
        <dbReference type="ARBA" id="ARBA00023136"/>
    </source>
</evidence>
<keyword evidence="6 7" id="KW-0472">Membrane</keyword>
<dbReference type="AlphaFoldDB" id="A0A1E3A7K6"/>
<dbReference type="CDD" id="cd06261">
    <property type="entry name" value="TM_PBP2"/>
    <property type="match status" value="1"/>
</dbReference>
<dbReference type="GO" id="GO:0055085">
    <property type="term" value="P:transmembrane transport"/>
    <property type="evidence" value="ECO:0007669"/>
    <property type="project" value="InterPro"/>
</dbReference>
<feature type="transmembrane region" description="Helical" evidence="7">
    <location>
        <begin position="264"/>
        <end position="285"/>
    </location>
</feature>
<dbReference type="Gene3D" id="1.10.3720.10">
    <property type="entry name" value="MetI-like"/>
    <property type="match status" value="1"/>
</dbReference>